<evidence type="ECO:0000313" key="8">
    <source>
        <dbReference type="EMBL" id="KAF3045442.1"/>
    </source>
</evidence>
<accession>A0A9P4WX31</accession>
<dbReference type="PANTHER" id="PTHR48028:SF4">
    <property type="entry name" value="SC35-LIKE SPLICING FACTOR"/>
    <property type="match status" value="1"/>
</dbReference>
<evidence type="ECO:0000256" key="1">
    <source>
        <dbReference type="ARBA" id="ARBA00004123"/>
    </source>
</evidence>
<comment type="caution">
    <text evidence="8">The sequence shown here is derived from an EMBL/GenBank/DDBJ whole genome shotgun (WGS) entry which is preliminary data.</text>
</comment>
<keyword evidence="2" id="KW-0507">mRNA processing</keyword>
<evidence type="ECO:0000259" key="7">
    <source>
        <dbReference type="PROSITE" id="PS50102"/>
    </source>
</evidence>
<evidence type="ECO:0000256" key="5">
    <source>
        <dbReference type="ARBA" id="ARBA00023242"/>
    </source>
</evidence>
<dbReference type="Proteomes" id="UP000758155">
    <property type="component" value="Unassembled WGS sequence"/>
</dbReference>
<dbReference type="PANTHER" id="PTHR48028">
    <property type="entry name" value="GLYCINE-RICH RNA-BINDING PROTEIN RZ1A"/>
    <property type="match status" value="1"/>
</dbReference>
<dbReference type="SUPFAM" id="SSF54928">
    <property type="entry name" value="RNA-binding domain, RBD"/>
    <property type="match status" value="1"/>
</dbReference>
<dbReference type="SMART" id="SM00360">
    <property type="entry name" value="RRM"/>
    <property type="match status" value="1"/>
</dbReference>
<dbReference type="OrthoDB" id="1049195at2759"/>
<keyword evidence="3 6" id="KW-0694">RNA-binding</keyword>
<evidence type="ECO:0000256" key="4">
    <source>
        <dbReference type="ARBA" id="ARBA00023187"/>
    </source>
</evidence>
<dbReference type="InterPro" id="IPR000504">
    <property type="entry name" value="RRM_dom"/>
</dbReference>
<dbReference type="GO" id="GO:0005634">
    <property type="term" value="C:nucleus"/>
    <property type="evidence" value="ECO:0007669"/>
    <property type="project" value="UniProtKB-SubCell"/>
</dbReference>
<sequence length="307" mass="34058">MSCATNWKEGDGDFLLVVAGLTRFAPYLSGWQEFKDHIRKVVREQPGWVEVYASQSQRRGEMQGWCRLKDKEDADAAYKTFYRSKGMLVHVWQTRRSSDGFRLMKCNCSVHFPEVAEGHHSAGLCGIDIGRVNQLGGKPYAPAPAQYMAVQPGYTYPVYPTTTSYIIQPVYATQGPQLPQMMAQPPVYSASNSGMPVNVRDGAMLTESRGIFIQNLSYKVGSDELKNLLYTVGRPVDCKVHRDRSGVSKGVATARFASTHEAQLAVTHLNRRPHRGMTLKVRLDQDTTVVGQVGPPLVVNGSVGAYR</sequence>
<organism evidence="8 9">
    <name type="scientific">Didymella heteroderae</name>
    <dbReference type="NCBI Taxonomy" id="1769908"/>
    <lineage>
        <taxon>Eukaryota</taxon>
        <taxon>Fungi</taxon>
        <taxon>Dikarya</taxon>
        <taxon>Ascomycota</taxon>
        <taxon>Pezizomycotina</taxon>
        <taxon>Dothideomycetes</taxon>
        <taxon>Pleosporomycetidae</taxon>
        <taxon>Pleosporales</taxon>
        <taxon>Pleosporineae</taxon>
        <taxon>Didymellaceae</taxon>
        <taxon>Didymella</taxon>
    </lineage>
</organism>
<dbReference type="InterPro" id="IPR035979">
    <property type="entry name" value="RBD_domain_sf"/>
</dbReference>
<dbReference type="GO" id="GO:0008380">
    <property type="term" value="P:RNA splicing"/>
    <property type="evidence" value="ECO:0007669"/>
    <property type="project" value="UniProtKB-KW"/>
</dbReference>
<dbReference type="GO" id="GO:0006397">
    <property type="term" value="P:mRNA processing"/>
    <property type="evidence" value="ECO:0007669"/>
    <property type="project" value="UniProtKB-KW"/>
</dbReference>
<keyword evidence="4" id="KW-0508">mRNA splicing</keyword>
<dbReference type="CDD" id="cd00590">
    <property type="entry name" value="RRM_SF"/>
    <property type="match status" value="1"/>
</dbReference>
<dbReference type="GO" id="GO:0003723">
    <property type="term" value="F:RNA binding"/>
    <property type="evidence" value="ECO:0007669"/>
    <property type="project" value="UniProtKB-UniRule"/>
</dbReference>
<keyword evidence="5" id="KW-0539">Nucleus</keyword>
<dbReference type="Gene3D" id="3.30.70.330">
    <property type="match status" value="1"/>
</dbReference>
<evidence type="ECO:0000256" key="6">
    <source>
        <dbReference type="PROSITE-ProRule" id="PRU00176"/>
    </source>
</evidence>
<evidence type="ECO:0000256" key="3">
    <source>
        <dbReference type="ARBA" id="ARBA00022884"/>
    </source>
</evidence>
<dbReference type="AlphaFoldDB" id="A0A9P4WX31"/>
<reference evidence="8" key="1">
    <citation type="submission" date="2019-04" db="EMBL/GenBank/DDBJ databases">
        <title>Sequencing of skin fungus with MAO and IRED activity.</title>
        <authorList>
            <person name="Marsaioli A.J."/>
            <person name="Bonatto J.M.C."/>
            <person name="Reis Junior O."/>
        </authorList>
    </citation>
    <scope>NUCLEOTIDE SEQUENCE</scope>
    <source>
        <strain evidence="8">28M1</strain>
    </source>
</reference>
<dbReference type="InterPro" id="IPR012677">
    <property type="entry name" value="Nucleotide-bd_a/b_plait_sf"/>
</dbReference>
<proteinExistence type="predicted"/>
<dbReference type="InterPro" id="IPR051106">
    <property type="entry name" value="RNA-bind/splicing_reg"/>
</dbReference>
<evidence type="ECO:0000256" key="2">
    <source>
        <dbReference type="ARBA" id="ARBA00022664"/>
    </source>
</evidence>
<dbReference type="PROSITE" id="PS50102">
    <property type="entry name" value="RRM"/>
    <property type="match status" value="1"/>
</dbReference>
<dbReference type="EMBL" id="SWKV01000006">
    <property type="protein sequence ID" value="KAF3045442.1"/>
    <property type="molecule type" value="Genomic_DNA"/>
</dbReference>
<keyword evidence="9" id="KW-1185">Reference proteome</keyword>
<feature type="domain" description="RRM" evidence="7">
    <location>
        <begin position="209"/>
        <end position="286"/>
    </location>
</feature>
<evidence type="ECO:0000313" key="9">
    <source>
        <dbReference type="Proteomes" id="UP000758155"/>
    </source>
</evidence>
<comment type="subcellular location">
    <subcellularLocation>
        <location evidence="1">Nucleus</location>
    </subcellularLocation>
</comment>
<name>A0A9P4WX31_9PLEO</name>
<protein>
    <recommendedName>
        <fullName evidence="7">RRM domain-containing protein</fullName>
    </recommendedName>
</protein>
<dbReference type="Pfam" id="PF00076">
    <property type="entry name" value="RRM_1"/>
    <property type="match status" value="1"/>
</dbReference>
<gene>
    <name evidence="8" type="ORF">E8E12_004588</name>
</gene>